<name>A0ABP7Q4A8_9GAMM</name>
<comment type="subcellular location">
    <subcellularLocation>
        <location evidence="1">Membrane</location>
        <topology evidence="1">Single-pass membrane protein</topology>
    </subcellularLocation>
</comment>
<comment type="caution">
    <text evidence="7">The sequence shown here is derived from an EMBL/GenBank/DDBJ whole genome shotgun (WGS) entry which is preliminary data.</text>
</comment>
<organism evidence="7 8">
    <name type="scientific">Allohahella marinimesophila</name>
    <dbReference type="NCBI Taxonomy" id="1054972"/>
    <lineage>
        <taxon>Bacteria</taxon>
        <taxon>Pseudomonadati</taxon>
        <taxon>Pseudomonadota</taxon>
        <taxon>Gammaproteobacteria</taxon>
        <taxon>Oceanospirillales</taxon>
        <taxon>Hahellaceae</taxon>
        <taxon>Allohahella</taxon>
    </lineage>
</organism>
<reference evidence="8" key="1">
    <citation type="journal article" date="2019" name="Int. J. Syst. Evol. Microbiol.">
        <title>The Global Catalogue of Microorganisms (GCM) 10K type strain sequencing project: providing services to taxonomists for standard genome sequencing and annotation.</title>
        <authorList>
            <consortium name="The Broad Institute Genomics Platform"/>
            <consortium name="The Broad Institute Genome Sequencing Center for Infectious Disease"/>
            <person name="Wu L."/>
            <person name="Ma J."/>
        </authorList>
    </citation>
    <scope>NUCLEOTIDE SEQUENCE [LARGE SCALE GENOMIC DNA]</scope>
    <source>
        <strain evidence="8">JCM 17555</strain>
    </source>
</reference>
<dbReference type="SUPFAM" id="SSF74653">
    <property type="entry name" value="TolA/TonB C-terminal domain"/>
    <property type="match status" value="1"/>
</dbReference>
<evidence type="ECO:0000256" key="5">
    <source>
        <dbReference type="SAM" id="MobiDB-lite"/>
    </source>
</evidence>
<accession>A0ABP7Q4A8</accession>
<evidence type="ECO:0000256" key="4">
    <source>
        <dbReference type="ARBA" id="ARBA00023136"/>
    </source>
</evidence>
<gene>
    <name evidence="7" type="ORF">GCM10022278_36380</name>
</gene>
<dbReference type="Gene3D" id="3.30.1150.10">
    <property type="match status" value="1"/>
</dbReference>
<protein>
    <recommendedName>
        <fullName evidence="6">TonB C-terminal domain-containing protein</fullName>
    </recommendedName>
</protein>
<dbReference type="InterPro" id="IPR006260">
    <property type="entry name" value="TonB/TolA_C"/>
</dbReference>
<dbReference type="Proteomes" id="UP001501337">
    <property type="component" value="Unassembled WGS sequence"/>
</dbReference>
<keyword evidence="3" id="KW-1133">Transmembrane helix</keyword>
<dbReference type="EMBL" id="BAABBO010000019">
    <property type="protein sequence ID" value="GAA3976238.1"/>
    <property type="molecule type" value="Genomic_DNA"/>
</dbReference>
<evidence type="ECO:0000256" key="2">
    <source>
        <dbReference type="ARBA" id="ARBA00022692"/>
    </source>
</evidence>
<evidence type="ECO:0000313" key="7">
    <source>
        <dbReference type="EMBL" id="GAA3976238.1"/>
    </source>
</evidence>
<feature type="region of interest" description="Disordered" evidence="5">
    <location>
        <begin position="1"/>
        <end position="25"/>
    </location>
</feature>
<evidence type="ECO:0000256" key="3">
    <source>
        <dbReference type="ARBA" id="ARBA00022989"/>
    </source>
</evidence>
<dbReference type="Pfam" id="PF03544">
    <property type="entry name" value="TonB_C"/>
    <property type="match status" value="1"/>
</dbReference>
<evidence type="ECO:0000259" key="6">
    <source>
        <dbReference type="Pfam" id="PF03544"/>
    </source>
</evidence>
<sequence>MFADTAKPVEPEPRPSESPDDTAATETAAIIERLVGEDEREVAERLAEIPTTDSPYWNYLMQRLAQPRWHHQQFNFRSLRRQRTLAVDLEFYPNGIVRAARIARSSGLEELDAAAIRASYAAAPYTPPPSEDRQYGYTYRIRLQYMPGAL</sequence>
<keyword evidence="4" id="KW-0472">Membrane</keyword>
<feature type="compositionally biased region" description="Basic and acidic residues" evidence="5">
    <location>
        <begin position="7"/>
        <end position="17"/>
    </location>
</feature>
<feature type="domain" description="TonB C-terminal" evidence="6">
    <location>
        <begin position="79"/>
        <end position="145"/>
    </location>
</feature>
<evidence type="ECO:0000313" key="8">
    <source>
        <dbReference type="Proteomes" id="UP001501337"/>
    </source>
</evidence>
<dbReference type="NCBIfam" id="TIGR01352">
    <property type="entry name" value="tonB_Cterm"/>
    <property type="match status" value="1"/>
</dbReference>
<keyword evidence="8" id="KW-1185">Reference proteome</keyword>
<dbReference type="InterPro" id="IPR037682">
    <property type="entry name" value="TonB_C"/>
</dbReference>
<proteinExistence type="predicted"/>
<evidence type="ECO:0000256" key="1">
    <source>
        <dbReference type="ARBA" id="ARBA00004167"/>
    </source>
</evidence>
<keyword evidence="2" id="KW-0812">Transmembrane</keyword>